<keyword evidence="2" id="KW-1003">Cell membrane</keyword>
<feature type="transmembrane region" description="Helical" evidence="6">
    <location>
        <begin position="261"/>
        <end position="281"/>
    </location>
</feature>
<comment type="caution">
    <text evidence="7">The sequence shown here is derived from an EMBL/GenBank/DDBJ whole genome shotgun (WGS) entry which is preliminary data.</text>
</comment>
<comment type="subcellular location">
    <subcellularLocation>
        <location evidence="1">Cell membrane</location>
        <topology evidence="1">Multi-pass membrane protein</topology>
    </subcellularLocation>
</comment>
<organism evidence="7 8">
    <name type="scientific">Araneus ventricosus</name>
    <name type="common">Orbweaver spider</name>
    <name type="synonym">Epeira ventricosa</name>
    <dbReference type="NCBI Taxonomy" id="182803"/>
    <lineage>
        <taxon>Eukaryota</taxon>
        <taxon>Metazoa</taxon>
        <taxon>Ecdysozoa</taxon>
        <taxon>Arthropoda</taxon>
        <taxon>Chelicerata</taxon>
        <taxon>Arachnida</taxon>
        <taxon>Araneae</taxon>
        <taxon>Araneomorphae</taxon>
        <taxon>Entelegynae</taxon>
        <taxon>Araneoidea</taxon>
        <taxon>Araneidae</taxon>
        <taxon>Araneus</taxon>
    </lineage>
</organism>
<dbReference type="Pfam" id="PF08395">
    <property type="entry name" value="7tm_7"/>
    <property type="match status" value="1"/>
</dbReference>
<accession>A0A4Y2HTL1</accession>
<keyword evidence="4 6" id="KW-1133">Transmembrane helix</keyword>
<evidence type="ECO:0000313" key="7">
    <source>
        <dbReference type="EMBL" id="GBM68774.1"/>
    </source>
</evidence>
<evidence type="ECO:0008006" key="9">
    <source>
        <dbReference type="Google" id="ProtNLM"/>
    </source>
</evidence>
<keyword evidence="8" id="KW-1185">Reference proteome</keyword>
<gene>
    <name evidence="7" type="ORF">AVEN_247379_1</name>
</gene>
<dbReference type="GO" id="GO:0050909">
    <property type="term" value="P:sensory perception of taste"/>
    <property type="evidence" value="ECO:0007669"/>
    <property type="project" value="InterPro"/>
</dbReference>
<proteinExistence type="predicted"/>
<dbReference type="InterPro" id="IPR013604">
    <property type="entry name" value="7TM_chemorcpt"/>
</dbReference>
<feature type="non-terminal residue" evidence="7">
    <location>
        <position position="1"/>
    </location>
</feature>
<evidence type="ECO:0000256" key="6">
    <source>
        <dbReference type="SAM" id="Phobius"/>
    </source>
</evidence>
<reference evidence="7 8" key="1">
    <citation type="journal article" date="2019" name="Sci. Rep.">
        <title>Orb-weaving spider Araneus ventricosus genome elucidates the spidroin gene catalogue.</title>
        <authorList>
            <person name="Kono N."/>
            <person name="Nakamura H."/>
            <person name="Ohtoshi R."/>
            <person name="Moran D.A.P."/>
            <person name="Shinohara A."/>
            <person name="Yoshida Y."/>
            <person name="Fujiwara M."/>
            <person name="Mori M."/>
            <person name="Tomita M."/>
            <person name="Arakawa K."/>
        </authorList>
    </citation>
    <scope>NUCLEOTIDE SEQUENCE [LARGE SCALE GENOMIC DNA]</scope>
</reference>
<feature type="transmembrane region" description="Helical" evidence="6">
    <location>
        <begin position="379"/>
        <end position="398"/>
    </location>
</feature>
<dbReference type="AlphaFoldDB" id="A0A4Y2HTL1"/>
<feature type="transmembrane region" description="Helical" evidence="6">
    <location>
        <begin position="21"/>
        <end position="40"/>
    </location>
</feature>
<dbReference type="EMBL" id="BGPR01183142">
    <property type="protein sequence ID" value="GBM68774.1"/>
    <property type="molecule type" value="Genomic_DNA"/>
</dbReference>
<feature type="transmembrane region" description="Helical" evidence="6">
    <location>
        <begin position="301"/>
        <end position="321"/>
    </location>
</feature>
<sequence length="401" mass="45589">KKMCFKNSVTEINFIRGFSREFLILIKILFVFGVDITYSAKAITSKLSKWISVYQKLAAFIWITYVLYTACALIIVDIPSALRISQILPKKSYDVLAFCIWCSLRAKNRQMANLLKGIYGLGINFNDKNRKLMLTVGLLTIIAVPLLTWCSLVLPFSENECQKIVPFYLLGFHLSANGQSCQVLSTFMLLQYLLVIPLRISFTVLYVILCRSLRYVLGLHSEAGVKMLGVETRSLDYNCFRNYVEEYESIINVLKSLEKCLSFPIFLVQMSDCISMFYGFVNIDPFKNISTYAYVGKYVPGGVFVSLWSILSFLCASLAATSVHEASELNKDVQERMLKWILASGQKSDREELFLMFLNHNSPAFTLSSGGFFRFTKSMICSAIGCILTYSLLMLQILKWS</sequence>
<dbReference type="OrthoDB" id="6422868at2759"/>
<protein>
    <recommendedName>
        <fullName evidence="9">Gustatory receptor</fullName>
    </recommendedName>
</protein>
<dbReference type="Proteomes" id="UP000499080">
    <property type="component" value="Unassembled WGS sequence"/>
</dbReference>
<feature type="transmembrane region" description="Helical" evidence="6">
    <location>
        <begin position="60"/>
        <end position="82"/>
    </location>
</feature>
<evidence type="ECO:0000256" key="2">
    <source>
        <dbReference type="ARBA" id="ARBA00022475"/>
    </source>
</evidence>
<keyword evidence="3 6" id="KW-0812">Transmembrane</keyword>
<evidence type="ECO:0000256" key="5">
    <source>
        <dbReference type="ARBA" id="ARBA00023136"/>
    </source>
</evidence>
<feature type="transmembrane region" description="Helical" evidence="6">
    <location>
        <begin position="132"/>
        <end position="154"/>
    </location>
</feature>
<evidence type="ECO:0000256" key="4">
    <source>
        <dbReference type="ARBA" id="ARBA00022989"/>
    </source>
</evidence>
<evidence type="ECO:0000256" key="3">
    <source>
        <dbReference type="ARBA" id="ARBA00022692"/>
    </source>
</evidence>
<evidence type="ECO:0000313" key="8">
    <source>
        <dbReference type="Proteomes" id="UP000499080"/>
    </source>
</evidence>
<evidence type="ECO:0000256" key="1">
    <source>
        <dbReference type="ARBA" id="ARBA00004651"/>
    </source>
</evidence>
<keyword evidence="5 6" id="KW-0472">Membrane</keyword>
<dbReference type="GO" id="GO:0005886">
    <property type="term" value="C:plasma membrane"/>
    <property type="evidence" value="ECO:0007669"/>
    <property type="project" value="UniProtKB-SubCell"/>
</dbReference>
<name>A0A4Y2HTL1_ARAVE</name>
<feature type="transmembrane region" description="Helical" evidence="6">
    <location>
        <begin position="189"/>
        <end position="209"/>
    </location>
</feature>